<evidence type="ECO:0000313" key="1">
    <source>
        <dbReference type="EMBL" id="QHI69722.1"/>
    </source>
</evidence>
<dbReference type="EMBL" id="CP047593">
    <property type="protein sequence ID" value="QHI69722.1"/>
    <property type="molecule type" value="Genomic_DNA"/>
</dbReference>
<sequence>MIFLSTLASRPFYPYTVACAGTSVQQRGRRKTVQKLDEKSWNTLKAKLARSKQIEKLDMGEPEKEYVLSRGVDILQLHATDFVRKRLAPAEPKNDGRQTPLKGHPVFIAQHATGTSDRDKLAKFHGIEKGTELEEKEISYIVDVIIRWIEEQTAGEPA</sequence>
<accession>A0A6P1M6S7</accession>
<name>A0A6P1M6S7_9BACT</name>
<dbReference type="Pfam" id="PF13811">
    <property type="entry name" value="DUF4186"/>
    <property type="match status" value="1"/>
</dbReference>
<reference evidence="1 2" key="1">
    <citation type="submission" date="2020-01" db="EMBL/GenBank/DDBJ databases">
        <title>Ponticoccus aerotolerans gen. nov., sp. nov., an anaerobic bacterium and proposal of Ponticoccusceae fam. nov., Ponticoccusles ord. nov. and Ponticoccuse classis nov. in the phylum Kiritimatiellaeota.</title>
        <authorList>
            <person name="Zhou L.Y."/>
            <person name="Du Z.J."/>
        </authorList>
    </citation>
    <scope>NUCLEOTIDE SEQUENCE [LARGE SCALE GENOMIC DNA]</scope>
    <source>
        <strain evidence="1 2">S-5007</strain>
    </source>
</reference>
<protein>
    <submittedName>
        <fullName evidence="1">DUF4186 family protein</fullName>
    </submittedName>
</protein>
<organism evidence="1 2">
    <name type="scientific">Tichowtungia aerotolerans</name>
    <dbReference type="NCBI Taxonomy" id="2697043"/>
    <lineage>
        <taxon>Bacteria</taxon>
        <taxon>Pseudomonadati</taxon>
        <taxon>Kiritimatiellota</taxon>
        <taxon>Tichowtungiia</taxon>
        <taxon>Tichowtungiales</taxon>
        <taxon>Tichowtungiaceae</taxon>
        <taxon>Tichowtungia</taxon>
    </lineage>
</organism>
<keyword evidence="2" id="KW-1185">Reference proteome</keyword>
<evidence type="ECO:0000313" key="2">
    <source>
        <dbReference type="Proteomes" id="UP000464954"/>
    </source>
</evidence>
<dbReference type="KEGG" id="taer:GT409_09750"/>
<dbReference type="InterPro" id="IPR020378">
    <property type="entry name" value="DUF4186"/>
</dbReference>
<gene>
    <name evidence="1" type="ORF">GT409_09750</name>
</gene>
<dbReference type="AlphaFoldDB" id="A0A6P1M6S7"/>
<proteinExistence type="predicted"/>
<dbReference type="Proteomes" id="UP000464954">
    <property type="component" value="Chromosome"/>
</dbReference>